<evidence type="ECO:0000256" key="1">
    <source>
        <dbReference type="SAM" id="MobiDB-lite"/>
    </source>
</evidence>
<evidence type="ECO:0000313" key="2">
    <source>
        <dbReference type="EMBL" id="CAH1444659.1"/>
    </source>
</evidence>
<dbReference type="Proteomes" id="UP001157418">
    <property type="component" value="Unassembled WGS sequence"/>
</dbReference>
<name>A0AAU9P3L3_9ASTR</name>
<dbReference type="AlphaFoldDB" id="A0AAU9P3L3"/>
<keyword evidence="3" id="KW-1185">Reference proteome</keyword>
<proteinExistence type="predicted"/>
<dbReference type="EMBL" id="CAKMRJ010005523">
    <property type="protein sequence ID" value="CAH1444659.1"/>
    <property type="molecule type" value="Genomic_DNA"/>
</dbReference>
<protein>
    <submittedName>
        <fullName evidence="2">Uncharacterized protein</fullName>
    </submittedName>
</protein>
<reference evidence="2 3" key="1">
    <citation type="submission" date="2022-01" db="EMBL/GenBank/DDBJ databases">
        <authorList>
            <person name="Xiong W."/>
            <person name="Schranz E."/>
        </authorList>
    </citation>
    <scope>NUCLEOTIDE SEQUENCE [LARGE SCALE GENOMIC DNA]</scope>
</reference>
<accession>A0AAU9P3L3</accession>
<evidence type="ECO:0000313" key="3">
    <source>
        <dbReference type="Proteomes" id="UP001157418"/>
    </source>
</evidence>
<sequence>MKVVCMADGVEDGKQVIREQVAARKFAPGDPSAFLEYTQVMHAEVKSFLETDFASYLNIGDLDMEGLRLLCSDPDVEREFPEGSTSGVGPSAPAPGM</sequence>
<feature type="region of interest" description="Disordered" evidence="1">
    <location>
        <begin position="76"/>
        <end position="97"/>
    </location>
</feature>
<comment type="caution">
    <text evidence="2">The sequence shown here is derived from an EMBL/GenBank/DDBJ whole genome shotgun (WGS) entry which is preliminary data.</text>
</comment>
<gene>
    <name evidence="2" type="ORF">LVIROSA_LOCUS30473</name>
</gene>
<organism evidence="2 3">
    <name type="scientific">Lactuca virosa</name>
    <dbReference type="NCBI Taxonomy" id="75947"/>
    <lineage>
        <taxon>Eukaryota</taxon>
        <taxon>Viridiplantae</taxon>
        <taxon>Streptophyta</taxon>
        <taxon>Embryophyta</taxon>
        <taxon>Tracheophyta</taxon>
        <taxon>Spermatophyta</taxon>
        <taxon>Magnoliopsida</taxon>
        <taxon>eudicotyledons</taxon>
        <taxon>Gunneridae</taxon>
        <taxon>Pentapetalae</taxon>
        <taxon>asterids</taxon>
        <taxon>campanulids</taxon>
        <taxon>Asterales</taxon>
        <taxon>Asteraceae</taxon>
        <taxon>Cichorioideae</taxon>
        <taxon>Cichorieae</taxon>
        <taxon>Lactucinae</taxon>
        <taxon>Lactuca</taxon>
    </lineage>
</organism>